<dbReference type="EMBL" id="SSMQ01000079">
    <property type="protein sequence ID" value="TKC97879.1"/>
    <property type="molecule type" value="Genomic_DNA"/>
</dbReference>
<protein>
    <submittedName>
        <fullName evidence="2">Uncharacterized protein</fullName>
    </submittedName>
</protein>
<gene>
    <name evidence="2" type="ORF">E8A74_43600</name>
</gene>
<dbReference type="Proteomes" id="UP000309215">
    <property type="component" value="Unassembled WGS sequence"/>
</dbReference>
<reference evidence="2 3" key="1">
    <citation type="submission" date="2019-04" db="EMBL/GenBank/DDBJ databases">
        <authorList>
            <person name="Li Y."/>
            <person name="Wang J."/>
        </authorList>
    </citation>
    <scope>NUCLEOTIDE SEQUENCE [LARGE SCALE GENOMIC DNA]</scope>
    <source>
        <strain evidence="2 3">DSM 14668</strain>
    </source>
</reference>
<feature type="chain" id="PRO_5020572608" evidence="1">
    <location>
        <begin position="20"/>
        <end position="132"/>
    </location>
</feature>
<name>A0A4V5PL40_9BACT</name>
<feature type="signal peptide" evidence="1">
    <location>
        <begin position="1"/>
        <end position="19"/>
    </location>
</feature>
<comment type="caution">
    <text evidence="2">The sequence shown here is derived from an EMBL/GenBank/DDBJ whole genome shotgun (WGS) entry which is preliminary data.</text>
</comment>
<keyword evidence="1" id="KW-0732">Signal</keyword>
<accession>A0A4V5PL40</accession>
<sequence length="132" mass="13707">MVRTGLLIALLLVPSCAKSAWTADEVVGEFRAYGLPTRGAREPGPGDCPVGGAHPRNVRRFDGDTASAAGWACILQFDDASTASTAHTELRGSKGIGSASRRDNIVLLLSADFDGASAAAYGKALQEMWGGE</sequence>
<proteinExistence type="predicted"/>
<evidence type="ECO:0000256" key="1">
    <source>
        <dbReference type="SAM" id="SignalP"/>
    </source>
</evidence>
<dbReference type="AlphaFoldDB" id="A0A4V5PL40"/>
<evidence type="ECO:0000313" key="3">
    <source>
        <dbReference type="Proteomes" id="UP000309215"/>
    </source>
</evidence>
<organism evidence="2 3">
    <name type="scientific">Polyangium fumosum</name>
    <dbReference type="NCBI Taxonomy" id="889272"/>
    <lineage>
        <taxon>Bacteria</taxon>
        <taxon>Pseudomonadati</taxon>
        <taxon>Myxococcota</taxon>
        <taxon>Polyangia</taxon>
        <taxon>Polyangiales</taxon>
        <taxon>Polyangiaceae</taxon>
        <taxon>Polyangium</taxon>
    </lineage>
</organism>
<dbReference type="RefSeq" id="WP_136935076.1">
    <property type="nucleotide sequence ID" value="NZ_SSMQ01000079.1"/>
</dbReference>
<keyword evidence="3" id="KW-1185">Reference proteome</keyword>
<evidence type="ECO:0000313" key="2">
    <source>
        <dbReference type="EMBL" id="TKC97879.1"/>
    </source>
</evidence>